<evidence type="ECO:0000256" key="1">
    <source>
        <dbReference type="SAM" id="MobiDB-lite"/>
    </source>
</evidence>
<feature type="compositionally biased region" description="Pro residues" evidence="1">
    <location>
        <begin position="618"/>
        <end position="637"/>
    </location>
</feature>
<feature type="transmembrane region" description="Helical" evidence="2">
    <location>
        <begin position="438"/>
        <end position="459"/>
    </location>
</feature>
<sequence>MAVPPLQAAGLSTLGRINRLPLVLDVVVGLLTAIALPLAIVVVPNTISVVSALLPADLAGVWILRAHGLALPVMLCTVPLAGVALRRFSVASMLLAGLACLALADVAGGFADSTAAVGVLRVLHGVGAGVLIPATFAAGYQRPGASRDVLVPFWAAALAVSLLAAQALALWPLDAVTSWRVTLQPYPLLTGVALALAAIHLVLWRAATDAVPPLRMSSRTMDEAGGPAGADDDGPGRALRSVREPSASTASTAASAGPDSMGPDIMALDLAGLDSAGPDSAGPDSAGPDSAGRAHLGPAAGLSAGIAVLAFGTTFDWPSGVILAAAAIAVVTLLAMAGLGRVEGPGGRVVSFVMIAVGLVVLPTAAQVTYVELGGLGGPGLSGLWVPFGLATVIAFVAASAAGRAGLGSAQKLVGVGLVTMVVGLCAVRLFVPSTSGMPLVMPFSLLAAGAAVAVVSAVRGAGYRAALFGLSLCFPAVLCGFLLGTGIQVGRLRAVSSSGQVTPQAMVDGFVGALHIWALVAGFTVVIALVLGAVLARRGYDTVATTVGDGDGDLAVPRDMPVKTPSMAPGEADDVSRSPRRSTSRGSDVKVASQRDAHTMPFQAMDFSTSEALPAAPASPRPAFPRTPPVDPPADEPGPQTGGSDTAVLPVIPSSGPSPERTRGTDGDPDSAR</sequence>
<feature type="region of interest" description="Disordered" evidence="1">
    <location>
        <begin position="217"/>
        <end position="261"/>
    </location>
</feature>
<feature type="transmembrane region" description="Helical" evidence="2">
    <location>
        <begin position="511"/>
        <end position="537"/>
    </location>
</feature>
<feature type="transmembrane region" description="Helical" evidence="2">
    <location>
        <begin position="382"/>
        <end position="401"/>
    </location>
</feature>
<feature type="compositionally biased region" description="Basic and acidic residues" evidence="1">
    <location>
        <begin position="661"/>
        <end position="674"/>
    </location>
</feature>
<feature type="transmembrane region" description="Helical" evidence="2">
    <location>
        <begin position="152"/>
        <end position="173"/>
    </location>
</feature>
<gene>
    <name evidence="3" type="ORF">ACFO60_14155</name>
</gene>
<feature type="transmembrane region" description="Helical" evidence="2">
    <location>
        <begin position="22"/>
        <end position="42"/>
    </location>
</feature>
<feature type="transmembrane region" description="Helical" evidence="2">
    <location>
        <begin position="296"/>
        <end position="315"/>
    </location>
</feature>
<keyword evidence="2" id="KW-0472">Membrane</keyword>
<dbReference type="Gene3D" id="1.20.1250.20">
    <property type="entry name" value="MFS general substrate transporter like domains"/>
    <property type="match status" value="1"/>
</dbReference>
<keyword evidence="2" id="KW-1133">Transmembrane helix</keyword>
<proteinExistence type="predicted"/>
<organism evidence="3 4">
    <name type="scientific">Sphaerisporangium dianthi</name>
    <dbReference type="NCBI Taxonomy" id="1436120"/>
    <lineage>
        <taxon>Bacteria</taxon>
        <taxon>Bacillati</taxon>
        <taxon>Actinomycetota</taxon>
        <taxon>Actinomycetes</taxon>
        <taxon>Streptosporangiales</taxon>
        <taxon>Streptosporangiaceae</taxon>
        <taxon>Sphaerisporangium</taxon>
    </lineage>
</organism>
<dbReference type="SUPFAM" id="SSF103473">
    <property type="entry name" value="MFS general substrate transporter"/>
    <property type="match status" value="1"/>
</dbReference>
<protein>
    <recommendedName>
        <fullName evidence="5">MFS transporter</fullName>
    </recommendedName>
</protein>
<feature type="transmembrane region" description="Helical" evidence="2">
    <location>
        <begin position="185"/>
        <end position="207"/>
    </location>
</feature>
<feature type="transmembrane region" description="Helical" evidence="2">
    <location>
        <begin position="321"/>
        <end position="342"/>
    </location>
</feature>
<evidence type="ECO:0000313" key="3">
    <source>
        <dbReference type="EMBL" id="MFC4531915.1"/>
    </source>
</evidence>
<keyword evidence="2" id="KW-0812">Transmembrane</keyword>
<dbReference type="RefSeq" id="WP_380840619.1">
    <property type="nucleotide sequence ID" value="NZ_JBHSFP010000008.1"/>
</dbReference>
<feature type="region of interest" description="Disordered" evidence="1">
    <location>
        <begin position="612"/>
        <end position="674"/>
    </location>
</feature>
<feature type="region of interest" description="Disordered" evidence="1">
    <location>
        <begin position="548"/>
        <end position="597"/>
    </location>
</feature>
<keyword evidence="4" id="KW-1185">Reference proteome</keyword>
<dbReference type="Proteomes" id="UP001596004">
    <property type="component" value="Unassembled WGS sequence"/>
</dbReference>
<feature type="transmembrane region" description="Helical" evidence="2">
    <location>
        <begin position="413"/>
        <end position="432"/>
    </location>
</feature>
<feature type="transmembrane region" description="Helical" evidence="2">
    <location>
        <begin position="466"/>
        <end position="491"/>
    </location>
</feature>
<evidence type="ECO:0000313" key="4">
    <source>
        <dbReference type="Proteomes" id="UP001596004"/>
    </source>
</evidence>
<dbReference type="EMBL" id="JBHSFP010000008">
    <property type="protein sequence ID" value="MFC4531915.1"/>
    <property type="molecule type" value="Genomic_DNA"/>
</dbReference>
<evidence type="ECO:0008006" key="5">
    <source>
        <dbReference type="Google" id="ProtNLM"/>
    </source>
</evidence>
<reference evidence="4" key="1">
    <citation type="journal article" date="2019" name="Int. J. Syst. Evol. Microbiol.">
        <title>The Global Catalogue of Microorganisms (GCM) 10K type strain sequencing project: providing services to taxonomists for standard genome sequencing and annotation.</title>
        <authorList>
            <consortium name="The Broad Institute Genomics Platform"/>
            <consortium name="The Broad Institute Genome Sequencing Center for Infectious Disease"/>
            <person name="Wu L."/>
            <person name="Ma J."/>
        </authorList>
    </citation>
    <scope>NUCLEOTIDE SEQUENCE [LARGE SCALE GENOMIC DNA]</scope>
    <source>
        <strain evidence="4">CGMCC 4.7132</strain>
    </source>
</reference>
<name>A0ABV9CGV1_9ACTN</name>
<accession>A0ABV9CGV1</accession>
<comment type="caution">
    <text evidence="3">The sequence shown here is derived from an EMBL/GenBank/DDBJ whole genome shotgun (WGS) entry which is preliminary data.</text>
</comment>
<feature type="transmembrane region" description="Helical" evidence="2">
    <location>
        <begin position="62"/>
        <end position="83"/>
    </location>
</feature>
<feature type="compositionally biased region" description="Low complexity" evidence="1">
    <location>
        <begin position="246"/>
        <end position="256"/>
    </location>
</feature>
<dbReference type="InterPro" id="IPR036259">
    <property type="entry name" value="MFS_trans_sf"/>
</dbReference>
<feature type="transmembrane region" description="Helical" evidence="2">
    <location>
        <begin position="90"/>
        <end position="110"/>
    </location>
</feature>
<feature type="transmembrane region" description="Helical" evidence="2">
    <location>
        <begin position="349"/>
        <end position="370"/>
    </location>
</feature>
<feature type="transmembrane region" description="Helical" evidence="2">
    <location>
        <begin position="122"/>
        <end position="140"/>
    </location>
</feature>
<evidence type="ECO:0000256" key="2">
    <source>
        <dbReference type="SAM" id="Phobius"/>
    </source>
</evidence>